<keyword evidence="2" id="KW-0472">Membrane</keyword>
<evidence type="ECO:0000313" key="3">
    <source>
        <dbReference type="EMBL" id="SDE16400.1"/>
    </source>
</evidence>
<evidence type="ECO:0000256" key="1">
    <source>
        <dbReference type="SAM" id="MobiDB-lite"/>
    </source>
</evidence>
<organism evidence="3 4">
    <name type="scientific">Glycomyces harbinensis</name>
    <dbReference type="NCBI Taxonomy" id="58114"/>
    <lineage>
        <taxon>Bacteria</taxon>
        <taxon>Bacillati</taxon>
        <taxon>Actinomycetota</taxon>
        <taxon>Actinomycetes</taxon>
        <taxon>Glycomycetales</taxon>
        <taxon>Glycomycetaceae</taxon>
        <taxon>Glycomyces</taxon>
    </lineage>
</organism>
<sequence length="235" mass="25805">MTPVSDAGEVAVIERVRPRDVVLFAITAAALAAAPWMLISAGSDPVAYRNATGGDSEAPIWLGVVVPLVPLLVWSGIKAYHLTRRPVAAIAGPGGIRLFSEDSGGMYARFREPDVDLPWEEVERVVVWRLRTRPAWLFPAWESRVGVEKTTDRYGVTQRGPTEAQRRSREARPDGSPVRLGSMLNSRSVRLSPRGAVRIAEAAARFAPGVEVADERFHGRSETLGPKPSRDRRTY</sequence>
<reference evidence="4" key="1">
    <citation type="submission" date="2016-10" db="EMBL/GenBank/DDBJ databases">
        <authorList>
            <person name="Varghese N."/>
            <person name="Submissions S."/>
        </authorList>
    </citation>
    <scope>NUCLEOTIDE SEQUENCE [LARGE SCALE GENOMIC DNA]</scope>
    <source>
        <strain evidence="4">CGMCC 4.3516</strain>
    </source>
</reference>
<feature type="transmembrane region" description="Helical" evidence="2">
    <location>
        <begin position="21"/>
        <end position="39"/>
    </location>
</feature>
<evidence type="ECO:0000313" key="4">
    <source>
        <dbReference type="Proteomes" id="UP000198949"/>
    </source>
</evidence>
<proteinExistence type="predicted"/>
<feature type="region of interest" description="Disordered" evidence="1">
    <location>
        <begin position="152"/>
        <end position="181"/>
    </location>
</feature>
<feature type="transmembrane region" description="Helical" evidence="2">
    <location>
        <begin position="59"/>
        <end position="77"/>
    </location>
</feature>
<dbReference type="OrthoDB" id="5191148at2"/>
<keyword evidence="4" id="KW-1185">Reference proteome</keyword>
<protein>
    <submittedName>
        <fullName evidence="3">Uncharacterized protein</fullName>
    </submittedName>
</protein>
<dbReference type="Proteomes" id="UP000198949">
    <property type="component" value="Unassembled WGS sequence"/>
</dbReference>
<keyword evidence="2" id="KW-0812">Transmembrane</keyword>
<name>A0A1G7ANW4_9ACTN</name>
<gene>
    <name evidence="3" type="ORF">SAMN05216270_11457</name>
</gene>
<keyword evidence="2" id="KW-1133">Transmembrane helix</keyword>
<evidence type="ECO:0000256" key="2">
    <source>
        <dbReference type="SAM" id="Phobius"/>
    </source>
</evidence>
<dbReference type="RefSeq" id="WP_091039332.1">
    <property type="nucleotide sequence ID" value="NZ_FNAD01000014.1"/>
</dbReference>
<dbReference type="AlphaFoldDB" id="A0A1G7ANW4"/>
<accession>A0A1G7ANW4</accession>
<dbReference type="EMBL" id="FNAD01000014">
    <property type="protein sequence ID" value="SDE16400.1"/>
    <property type="molecule type" value="Genomic_DNA"/>
</dbReference>
<feature type="compositionally biased region" description="Basic and acidic residues" evidence="1">
    <location>
        <begin position="164"/>
        <end position="173"/>
    </location>
</feature>